<dbReference type="EMBL" id="QGHB01000004">
    <property type="protein sequence ID" value="PWK86904.1"/>
    <property type="molecule type" value="Genomic_DNA"/>
</dbReference>
<feature type="signal peptide" evidence="1">
    <location>
        <begin position="1"/>
        <end position="20"/>
    </location>
</feature>
<dbReference type="AlphaFoldDB" id="A0A316I2Q7"/>
<keyword evidence="1" id="KW-0732">Signal</keyword>
<organism evidence="2 3">
    <name type="scientific">Lentzea atacamensis</name>
    <dbReference type="NCBI Taxonomy" id="531938"/>
    <lineage>
        <taxon>Bacteria</taxon>
        <taxon>Bacillati</taxon>
        <taxon>Actinomycetota</taxon>
        <taxon>Actinomycetes</taxon>
        <taxon>Pseudonocardiales</taxon>
        <taxon>Pseudonocardiaceae</taxon>
        <taxon>Lentzea</taxon>
    </lineage>
</organism>
<dbReference type="Proteomes" id="UP000246005">
    <property type="component" value="Unassembled WGS sequence"/>
</dbReference>
<evidence type="ECO:0000313" key="3">
    <source>
        <dbReference type="Proteomes" id="UP000246005"/>
    </source>
</evidence>
<name>A0A316I2Q7_9PSEU</name>
<accession>A0A316I2Q7</accession>
<reference evidence="2 3" key="1">
    <citation type="submission" date="2018-05" db="EMBL/GenBank/DDBJ databases">
        <title>Genomic Encyclopedia of Type Strains, Phase IV (KMG-IV): sequencing the most valuable type-strain genomes for metagenomic binning, comparative biology and taxonomic classification.</title>
        <authorList>
            <person name="Goeker M."/>
        </authorList>
    </citation>
    <scope>NUCLEOTIDE SEQUENCE [LARGE SCALE GENOMIC DNA]</scope>
    <source>
        <strain evidence="2 3">DSM 45480</strain>
    </source>
</reference>
<evidence type="ECO:0000313" key="2">
    <source>
        <dbReference type="EMBL" id="PWK86904.1"/>
    </source>
</evidence>
<feature type="chain" id="PRO_5016323061" description="Ig-like domain-containing protein" evidence="1">
    <location>
        <begin position="21"/>
        <end position="167"/>
    </location>
</feature>
<evidence type="ECO:0008006" key="4">
    <source>
        <dbReference type="Google" id="ProtNLM"/>
    </source>
</evidence>
<comment type="caution">
    <text evidence="2">The sequence shown here is derived from an EMBL/GenBank/DDBJ whole genome shotgun (WGS) entry which is preliminary data.</text>
</comment>
<dbReference type="RefSeq" id="WP_109636566.1">
    <property type="nucleotide sequence ID" value="NZ_QGHB01000004.1"/>
</dbReference>
<evidence type="ECO:0000256" key="1">
    <source>
        <dbReference type="SAM" id="SignalP"/>
    </source>
</evidence>
<protein>
    <recommendedName>
        <fullName evidence="4">Ig-like domain-containing protein</fullName>
    </recommendedName>
</protein>
<gene>
    <name evidence="2" type="ORF">C8D88_10465</name>
</gene>
<proteinExistence type="predicted"/>
<sequence length="167" mass="16791">MLGVAAALVPLAVPGTPALADAPASVVCTTTSDWAYSPGVVLVPRPLRTTVKDEYTSCTGVGGAVAVTGSSEFTVDRSAGCVEPLAAVPETRVITWADGTTSTFSYTVTVTSVPGADVITKTGTITGGVFAGRSAQAVQAAPATDLLRCLTEEGITHQSSVGTFTVL</sequence>